<dbReference type="EMBL" id="LSDT01000043">
    <property type="protein sequence ID" value="KXB90851.1"/>
    <property type="molecule type" value="Genomic_DNA"/>
</dbReference>
<name>A0A134CF61_9FIRM</name>
<dbReference type="PANTHER" id="PTHR36925">
    <property type="entry name" value="COBALT-PRECORRIN-6A REDUCTASE"/>
    <property type="match status" value="1"/>
</dbReference>
<dbReference type="InterPro" id="IPR003723">
    <property type="entry name" value="Precorrin-6x_reduct"/>
</dbReference>
<dbReference type="GO" id="GO:0016994">
    <property type="term" value="F:precorrin-6A reductase activity"/>
    <property type="evidence" value="ECO:0007669"/>
    <property type="project" value="InterPro"/>
</dbReference>
<dbReference type="RefSeq" id="WP_062485670.1">
    <property type="nucleotide sequence ID" value="NZ_KQ960952.1"/>
</dbReference>
<dbReference type="Proteomes" id="UP000070160">
    <property type="component" value="Unassembled WGS sequence"/>
</dbReference>
<dbReference type="NCBIfam" id="TIGR00715">
    <property type="entry name" value="precor6x_red"/>
    <property type="match status" value="1"/>
</dbReference>
<keyword evidence="3" id="KW-0560">Oxidoreductase</keyword>
<evidence type="ECO:0000256" key="3">
    <source>
        <dbReference type="ARBA" id="ARBA00023002"/>
    </source>
</evidence>
<comment type="pathway">
    <text evidence="1">Cofactor biosynthesis; adenosylcobalamin biosynthesis.</text>
</comment>
<evidence type="ECO:0000313" key="4">
    <source>
        <dbReference type="EMBL" id="KXB90851.1"/>
    </source>
</evidence>
<dbReference type="PROSITE" id="PS51014">
    <property type="entry name" value="COBK_CBIJ"/>
    <property type="match status" value="1"/>
</dbReference>
<dbReference type="UniPathway" id="UPA00148"/>
<accession>A0A134CF61</accession>
<evidence type="ECO:0000256" key="2">
    <source>
        <dbReference type="ARBA" id="ARBA00022573"/>
    </source>
</evidence>
<keyword evidence="2" id="KW-0169">Cobalamin biosynthesis</keyword>
<keyword evidence="5" id="KW-1185">Reference proteome</keyword>
<dbReference type="PANTHER" id="PTHR36925:SF1">
    <property type="entry name" value="COBALT-PRECORRIN-6A REDUCTASE"/>
    <property type="match status" value="1"/>
</dbReference>
<dbReference type="AlphaFoldDB" id="A0A134CF61"/>
<dbReference type="Pfam" id="PF02571">
    <property type="entry name" value="CbiJ"/>
    <property type="match status" value="1"/>
</dbReference>
<reference evidence="5" key="1">
    <citation type="submission" date="2016-01" db="EMBL/GenBank/DDBJ databases">
        <authorList>
            <person name="Mitreva M."/>
            <person name="Pepin K.H."/>
            <person name="Mihindukulasuriya K.A."/>
            <person name="Fulton R."/>
            <person name="Fronick C."/>
            <person name="O'Laughlin M."/>
            <person name="Miner T."/>
            <person name="Herter B."/>
            <person name="Rosa B.A."/>
            <person name="Cordes M."/>
            <person name="Tomlinson C."/>
            <person name="Wollam A."/>
            <person name="Palsikar V.B."/>
            <person name="Mardis E.R."/>
            <person name="Wilson R.K."/>
        </authorList>
    </citation>
    <scope>NUCLEOTIDE SEQUENCE [LARGE SCALE GENOMIC DNA]</scope>
    <source>
        <strain evidence="5">KA00182</strain>
    </source>
</reference>
<dbReference type="PATRIC" id="fig|1588748.3.peg.896"/>
<dbReference type="GO" id="GO:0009236">
    <property type="term" value="P:cobalamin biosynthetic process"/>
    <property type="evidence" value="ECO:0007669"/>
    <property type="project" value="UniProtKB-UniPathway"/>
</dbReference>
<evidence type="ECO:0000256" key="1">
    <source>
        <dbReference type="ARBA" id="ARBA00004953"/>
    </source>
</evidence>
<organism evidence="4 5">
    <name type="scientific">Megasphaera hutchinsoni</name>
    <dbReference type="NCBI Taxonomy" id="1588748"/>
    <lineage>
        <taxon>Bacteria</taxon>
        <taxon>Bacillati</taxon>
        <taxon>Bacillota</taxon>
        <taxon>Negativicutes</taxon>
        <taxon>Veillonellales</taxon>
        <taxon>Veillonellaceae</taxon>
        <taxon>Megasphaera</taxon>
    </lineage>
</organism>
<proteinExistence type="predicted"/>
<dbReference type="STRING" id="1588748.HMPREF3182_00932"/>
<gene>
    <name evidence="4" type="ORF">HMPREF3182_00932</name>
</gene>
<evidence type="ECO:0000313" key="5">
    <source>
        <dbReference type="Proteomes" id="UP000070160"/>
    </source>
</evidence>
<protein>
    <submittedName>
        <fullName evidence="4">Precorrin-6A reductase</fullName>
    </submittedName>
</protein>
<comment type="caution">
    <text evidence="4">The sequence shown here is derived from an EMBL/GenBank/DDBJ whole genome shotgun (WGS) entry which is preliminary data.</text>
</comment>
<sequence length="254" mass="28144">MAVWVVGGTTEGRKIACWLAEQHIPVILTVATGYGAAVLPSLSYLTVVVGRLAVAEMDAFLVQYQPVLVIDATHPYAREVTINVQQACKRGGYDYIRVVRPKSKTGDWLTVDSATEAVEVLSHTQGNIFLTTGSKDLEFFARLPDYQKRIFLRILPSRLSLDKALTLGFPPSRIICMQGPFSQALNQLMFQECKAMYVVTKDSGITGGFPEKVRAAKEVGSLLMVLKRTEEDGILYREIVDKVQRYFPNIGGPI</sequence>